<name>A0A9N9UTN1_9HYPO</name>
<reference evidence="1 2" key="2">
    <citation type="submission" date="2021-10" db="EMBL/GenBank/DDBJ databases">
        <authorList>
            <person name="Piombo E."/>
        </authorList>
    </citation>
    <scope>NUCLEOTIDE SEQUENCE [LARGE SCALE GENOMIC DNA]</scope>
</reference>
<organism evidence="1 2">
    <name type="scientific">Clonostachys byssicola</name>
    <dbReference type="NCBI Taxonomy" id="160290"/>
    <lineage>
        <taxon>Eukaryota</taxon>
        <taxon>Fungi</taxon>
        <taxon>Dikarya</taxon>
        <taxon>Ascomycota</taxon>
        <taxon>Pezizomycotina</taxon>
        <taxon>Sordariomycetes</taxon>
        <taxon>Hypocreomycetidae</taxon>
        <taxon>Hypocreales</taxon>
        <taxon>Bionectriaceae</taxon>
        <taxon>Clonostachys</taxon>
    </lineage>
</organism>
<dbReference type="EMBL" id="CABFNO020001553">
    <property type="protein sequence ID" value="CAG9999131.1"/>
    <property type="molecule type" value="Genomic_DNA"/>
</dbReference>
<comment type="caution">
    <text evidence="1">The sequence shown here is derived from an EMBL/GenBank/DDBJ whole genome shotgun (WGS) entry which is preliminary data.</text>
</comment>
<evidence type="ECO:0000313" key="2">
    <source>
        <dbReference type="Proteomes" id="UP000754883"/>
    </source>
</evidence>
<keyword evidence="2" id="KW-1185">Reference proteome</keyword>
<accession>A0A9N9UTN1</accession>
<dbReference type="Proteomes" id="UP000754883">
    <property type="component" value="Unassembled WGS sequence"/>
</dbReference>
<sequence length="75" mass="8170">MRYGLKLLSPDCSRARSDFFRPLSHRLSNAQNNASRKTTNGEIQLIVGSPLDSGRSSSGFIDALSAPLLTSDAFR</sequence>
<dbReference type="AlphaFoldDB" id="A0A9N9UTN1"/>
<evidence type="ECO:0000313" key="1">
    <source>
        <dbReference type="EMBL" id="CAG9999131.1"/>
    </source>
</evidence>
<gene>
    <name evidence="1" type="ORF">CBYS24578_00002287</name>
</gene>
<reference evidence="2" key="1">
    <citation type="submission" date="2019-06" db="EMBL/GenBank/DDBJ databases">
        <authorList>
            <person name="Broberg M."/>
        </authorList>
    </citation>
    <scope>NUCLEOTIDE SEQUENCE [LARGE SCALE GENOMIC DNA]</scope>
</reference>
<protein>
    <submittedName>
        <fullName evidence="1">Uncharacterized protein</fullName>
    </submittedName>
</protein>
<proteinExistence type="predicted"/>